<accession>A0A3M7PTQ1</accession>
<organism evidence="1 2">
    <name type="scientific">Brachionus plicatilis</name>
    <name type="common">Marine rotifer</name>
    <name type="synonym">Brachionus muelleri</name>
    <dbReference type="NCBI Taxonomy" id="10195"/>
    <lineage>
        <taxon>Eukaryota</taxon>
        <taxon>Metazoa</taxon>
        <taxon>Spiralia</taxon>
        <taxon>Gnathifera</taxon>
        <taxon>Rotifera</taxon>
        <taxon>Eurotatoria</taxon>
        <taxon>Monogononta</taxon>
        <taxon>Pseudotrocha</taxon>
        <taxon>Ploima</taxon>
        <taxon>Brachionidae</taxon>
        <taxon>Brachionus</taxon>
    </lineage>
</organism>
<evidence type="ECO:0000313" key="1">
    <source>
        <dbReference type="EMBL" id="RNA02450.1"/>
    </source>
</evidence>
<dbReference type="AlphaFoldDB" id="A0A3M7PTQ1"/>
<dbReference type="EMBL" id="REGN01008877">
    <property type="protein sequence ID" value="RNA02450.1"/>
    <property type="molecule type" value="Genomic_DNA"/>
</dbReference>
<protein>
    <submittedName>
        <fullName evidence="1">Uncharacterized protein</fullName>
    </submittedName>
</protein>
<gene>
    <name evidence="1" type="ORF">BpHYR1_015458</name>
</gene>
<proteinExistence type="predicted"/>
<comment type="caution">
    <text evidence="1">The sequence shown here is derived from an EMBL/GenBank/DDBJ whole genome shotgun (WGS) entry which is preliminary data.</text>
</comment>
<name>A0A3M7PTQ1_BRAPC</name>
<reference evidence="1 2" key="1">
    <citation type="journal article" date="2018" name="Sci. Rep.">
        <title>Genomic signatures of local adaptation to the degree of environmental predictability in rotifers.</title>
        <authorList>
            <person name="Franch-Gras L."/>
            <person name="Hahn C."/>
            <person name="Garcia-Roger E.M."/>
            <person name="Carmona M.J."/>
            <person name="Serra M."/>
            <person name="Gomez A."/>
        </authorList>
    </citation>
    <scope>NUCLEOTIDE SEQUENCE [LARGE SCALE GENOMIC DNA]</scope>
    <source>
        <strain evidence="1">HYR1</strain>
    </source>
</reference>
<keyword evidence="2" id="KW-1185">Reference proteome</keyword>
<evidence type="ECO:0000313" key="2">
    <source>
        <dbReference type="Proteomes" id="UP000276133"/>
    </source>
</evidence>
<dbReference type="Proteomes" id="UP000276133">
    <property type="component" value="Unassembled WGS sequence"/>
</dbReference>
<sequence length="67" mass="7904">MDLNDHKQFEIAASITQSNSQTKSHFKILSNSINYLLISQCKQTDTRLFTFKKYLKSQIKHTRINTR</sequence>